<gene>
    <name evidence="6" type="ORF">GCM10010990_31620</name>
</gene>
<sequence>MTRNDDRPLTGGMELRMRWPIILAAALGVAIGTTGIPYYTLGVFIKPLEAEFGWSRSQIGLGAFFLHSGTFLLSPFLGGIVDRHGPRGIALTSLVGLGIGLALLAASGPSLLSYYAAWIAVAMLGCGTTPLTWTRMIGQNFQRARGLALGMALAGTGFASIFGPRFCAYLIEEFGWRAAYQLIALAAVFLILPAVAYCSRKADKGPGSGNRAELAGVTLRQAVRTRHFALIATGIFCVILAQAGSMVHLVPMLSDRGLDAGEAASMAGLMGFAVITGRLLVGALIDRFHAPRVAVCFVPLPAISMAIMLMGTGHYETVLAILLIGLAAGAEVDLMAYLVSRYFGMRHYGVIYGVNLSIFALGAGIGPSLAGLSFDRTGSYDQAMVAAIAMFLIGATLIGSLGRYPELPGRDGKSG</sequence>
<dbReference type="SUPFAM" id="SSF103473">
    <property type="entry name" value="MFS general substrate transporter"/>
    <property type="match status" value="1"/>
</dbReference>
<dbReference type="RefSeq" id="WP_066772040.1">
    <property type="nucleotide sequence ID" value="NZ_BMIP01000008.1"/>
</dbReference>
<dbReference type="Proteomes" id="UP000612349">
    <property type="component" value="Unassembled WGS sequence"/>
</dbReference>
<reference evidence="6" key="2">
    <citation type="submission" date="2020-09" db="EMBL/GenBank/DDBJ databases">
        <authorList>
            <person name="Sun Q."/>
            <person name="Zhou Y."/>
        </authorList>
    </citation>
    <scope>NUCLEOTIDE SEQUENCE</scope>
    <source>
        <strain evidence="6">CGMCC 1.15360</strain>
    </source>
</reference>
<dbReference type="PANTHER" id="PTHR11360:SF284">
    <property type="entry name" value="EG:103B4.3 PROTEIN-RELATED"/>
    <property type="match status" value="1"/>
</dbReference>
<feature type="transmembrane region" description="Helical" evidence="4">
    <location>
        <begin position="178"/>
        <end position="198"/>
    </location>
</feature>
<evidence type="ECO:0000259" key="5">
    <source>
        <dbReference type="PROSITE" id="PS50850"/>
    </source>
</evidence>
<feature type="transmembrane region" description="Helical" evidence="4">
    <location>
        <begin position="88"/>
        <end position="106"/>
    </location>
</feature>
<feature type="transmembrane region" description="Helical" evidence="4">
    <location>
        <begin position="112"/>
        <end position="134"/>
    </location>
</feature>
<name>A0A916Z754_9SPHN</name>
<feature type="domain" description="Major facilitator superfamily (MFS) profile" evidence="5">
    <location>
        <begin position="21"/>
        <end position="406"/>
    </location>
</feature>
<feature type="transmembrane region" description="Helical" evidence="4">
    <location>
        <begin position="263"/>
        <end position="281"/>
    </location>
</feature>
<evidence type="ECO:0000313" key="7">
    <source>
        <dbReference type="Proteomes" id="UP000612349"/>
    </source>
</evidence>
<dbReference type="InterPro" id="IPR011701">
    <property type="entry name" value="MFS"/>
</dbReference>
<dbReference type="OrthoDB" id="9796632at2"/>
<dbReference type="GO" id="GO:0022857">
    <property type="term" value="F:transmembrane transporter activity"/>
    <property type="evidence" value="ECO:0007669"/>
    <property type="project" value="InterPro"/>
</dbReference>
<comment type="caution">
    <text evidence="6">The sequence shown here is derived from an EMBL/GenBank/DDBJ whole genome shotgun (WGS) entry which is preliminary data.</text>
</comment>
<feature type="transmembrane region" description="Helical" evidence="4">
    <location>
        <begin position="59"/>
        <end position="81"/>
    </location>
</feature>
<dbReference type="PROSITE" id="PS50850">
    <property type="entry name" value="MFS"/>
    <property type="match status" value="1"/>
</dbReference>
<feature type="transmembrane region" description="Helical" evidence="4">
    <location>
        <begin position="318"/>
        <end position="338"/>
    </location>
</feature>
<feature type="transmembrane region" description="Helical" evidence="4">
    <location>
        <begin position="228"/>
        <end position="251"/>
    </location>
</feature>
<dbReference type="InterPro" id="IPR050327">
    <property type="entry name" value="Proton-linked_MCT"/>
</dbReference>
<evidence type="ECO:0000256" key="2">
    <source>
        <dbReference type="ARBA" id="ARBA00022989"/>
    </source>
</evidence>
<dbReference type="InterPro" id="IPR020846">
    <property type="entry name" value="MFS_dom"/>
</dbReference>
<dbReference type="CDD" id="cd17355">
    <property type="entry name" value="MFS_YcxA_like"/>
    <property type="match status" value="1"/>
</dbReference>
<feature type="transmembrane region" description="Helical" evidence="4">
    <location>
        <begin position="21"/>
        <end position="39"/>
    </location>
</feature>
<evidence type="ECO:0000313" key="6">
    <source>
        <dbReference type="EMBL" id="GGD79390.1"/>
    </source>
</evidence>
<dbReference type="Pfam" id="PF07690">
    <property type="entry name" value="MFS_1"/>
    <property type="match status" value="1"/>
</dbReference>
<proteinExistence type="predicted"/>
<dbReference type="Gene3D" id="1.20.1250.20">
    <property type="entry name" value="MFS general substrate transporter like domains"/>
    <property type="match status" value="1"/>
</dbReference>
<evidence type="ECO:0000256" key="4">
    <source>
        <dbReference type="SAM" id="Phobius"/>
    </source>
</evidence>
<dbReference type="PANTHER" id="PTHR11360">
    <property type="entry name" value="MONOCARBOXYLATE TRANSPORTER"/>
    <property type="match status" value="1"/>
</dbReference>
<accession>A0A916Z754</accession>
<feature type="transmembrane region" description="Helical" evidence="4">
    <location>
        <begin position="350"/>
        <end position="370"/>
    </location>
</feature>
<dbReference type="InterPro" id="IPR036259">
    <property type="entry name" value="MFS_trans_sf"/>
</dbReference>
<keyword evidence="3 4" id="KW-0472">Membrane</keyword>
<keyword evidence="2 4" id="KW-1133">Transmembrane helix</keyword>
<dbReference type="EMBL" id="BMIP01000008">
    <property type="protein sequence ID" value="GGD79390.1"/>
    <property type="molecule type" value="Genomic_DNA"/>
</dbReference>
<evidence type="ECO:0000256" key="3">
    <source>
        <dbReference type="ARBA" id="ARBA00023136"/>
    </source>
</evidence>
<organism evidence="6 7">
    <name type="scientific">Croceicoccus mobilis</name>
    <dbReference type="NCBI Taxonomy" id="1703339"/>
    <lineage>
        <taxon>Bacteria</taxon>
        <taxon>Pseudomonadati</taxon>
        <taxon>Pseudomonadota</taxon>
        <taxon>Alphaproteobacteria</taxon>
        <taxon>Sphingomonadales</taxon>
        <taxon>Erythrobacteraceae</taxon>
        <taxon>Croceicoccus</taxon>
    </lineage>
</organism>
<feature type="transmembrane region" description="Helical" evidence="4">
    <location>
        <begin position="382"/>
        <end position="404"/>
    </location>
</feature>
<evidence type="ECO:0000256" key="1">
    <source>
        <dbReference type="ARBA" id="ARBA00022692"/>
    </source>
</evidence>
<dbReference type="AlphaFoldDB" id="A0A916Z754"/>
<keyword evidence="1 4" id="KW-0812">Transmembrane</keyword>
<feature type="transmembrane region" description="Helical" evidence="4">
    <location>
        <begin position="146"/>
        <end position="166"/>
    </location>
</feature>
<feature type="transmembrane region" description="Helical" evidence="4">
    <location>
        <begin position="293"/>
        <end position="312"/>
    </location>
</feature>
<reference evidence="6" key="1">
    <citation type="journal article" date="2014" name="Int. J. Syst. Evol. Microbiol.">
        <title>Complete genome sequence of Corynebacterium casei LMG S-19264T (=DSM 44701T), isolated from a smear-ripened cheese.</title>
        <authorList>
            <consortium name="US DOE Joint Genome Institute (JGI-PGF)"/>
            <person name="Walter F."/>
            <person name="Albersmeier A."/>
            <person name="Kalinowski J."/>
            <person name="Ruckert C."/>
        </authorList>
    </citation>
    <scope>NUCLEOTIDE SEQUENCE</scope>
    <source>
        <strain evidence="6">CGMCC 1.15360</strain>
    </source>
</reference>
<keyword evidence="7" id="KW-1185">Reference proteome</keyword>
<protein>
    <submittedName>
        <fullName evidence="6">MFS transporter</fullName>
    </submittedName>
</protein>